<feature type="short sequence motif" description="GXSXG" evidence="4">
    <location>
        <begin position="38"/>
        <end position="42"/>
    </location>
</feature>
<feature type="active site" description="Proton acceptor" evidence="4">
    <location>
        <position position="154"/>
    </location>
</feature>
<accession>A0A066UVB2</accession>
<protein>
    <submittedName>
        <fullName evidence="6">Serine protease</fullName>
    </submittedName>
</protein>
<dbReference type="PANTHER" id="PTHR14226:SF76">
    <property type="entry name" value="NTE FAMILY PROTEIN RSSA"/>
    <property type="match status" value="1"/>
</dbReference>
<dbReference type="STRING" id="212667.VFDL14_03740"/>
<dbReference type="OrthoDB" id="5290098at2"/>
<gene>
    <name evidence="6" type="ORF">VFDL14_03740</name>
</gene>
<dbReference type="InterPro" id="IPR016035">
    <property type="entry name" value="Acyl_Trfase/lysoPLipase"/>
</dbReference>
<evidence type="ECO:0000259" key="5">
    <source>
        <dbReference type="PROSITE" id="PS51635"/>
    </source>
</evidence>
<proteinExistence type="predicted"/>
<sequence>MAKTISLVLGSGGARGLVHVGVIRWLIEHGYQIKSISGCSIGALIGGVYAAGKLDEFEEWITSIEQSDMTMLLDFSWQSSGMFKGDKIIDSLRQLIGEIAIEELPIPYTAVAANVAEEKEVWLKSGSLFDAIRASISLPLFFTPHVINGEELIDGGVLNPVPIAPTFGDNTDVTIAVNLGGEPELLKQEVTPVSLPTKESNLHDKVAHFIDNLGNNVKSKMSFNFAAYDIANQAFDAMQSTIARQKLAAYPADITLEVPRNACGTLEFERSKEMIDRGYHLAQTTLGNRL</sequence>
<keyword evidence="7" id="KW-1185">Reference proteome</keyword>
<organism evidence="6 7">
    <name type="scientific">Vibrio fortis</name>
    <dbReference type="NCBI Taxonomy" id="212667"/>
    <lineage>
        <taxon>Bacteria</taxon>
        <taxon>Pseudomonadati</taxon>
        <taxon>Pseudomonadota</taxon>
        <taxon>Gammaproteobacteria</taxon>
        <taxon>Vibrionales</taxon>
        <taxon>Vibrionaceae</taxon>
        <taxon>Vibrio</taxon>
    </lineage>
</organism>
<dbReference type="RefSeq" id="WP_032548808.1">
    <property type="nucleotide sequence ID" value="NZ_JFFR01000002.1"/>
</dbReference>
<dbReference type="AlphaFoldDB" id="A0A066UVB2"/>
<evidence type="ECO:0000256" key="3">
    <source>
        <dbReference type="ARBA" id="ARBA00023098"/>
    </source>
</evidence>
<evidence type="ECO:0000313" key="7">
    <source>
        <dbReference type="Proteomes" id="UP000027219"/>
    </source>
</evidence>
<dbReference type="Proteomes" id="UP000027219">
    <property type="component" value="Unassembled WGS sequence"/>
</dbReference>
<keyword evidence="6" id="KW-0645">Protease</keyword>
<dbReference type="GO" id="GO:0008233">
    <property type="term" value="F:peptidase activity"/>
    <property type="evidence" value="ECO:0007669"/>
    <property type="project" value="UniProtKB-KW"/>
</dbReference>
<feature type="short sequence motif" description="DGA/G" evidence="4">
    <location>
        <begin position="154"/>
        <end position="156"/>
    </location>
</feature>
<evidence type="ECO:0000256" key="4">
    <source>
        <dbReference type="PROSITE-ProRule" id="PRU01161"/>
    </source>
</evidence>
<dbReference type="InterPro" id="IPR050301">
    <property type="entry name" value="NTE"/>
</dbReference>
<name>A0A066UVB2_9VIBR</name>
<dbReference type="Gene3D" id="3.40.1090.10">
    <property type="entry name" value="Cytosolic phospholipase A2 catalytic domain"/>
    <property type="match status" value="2"/>
</dbReference>
<dbReference type="EMBL" id="JFFR01000002">
    <property type="protein sequence ID" value="KDN29867.1"/>
    <property type="molecule type" value="Genomic_DNA"/>
</dbReference>
<evidence type="ECO:0000313" key="6">
    <source>
        <dbReference type="EMBL" id="KDN29867.1"/>
    </source>
</evidence>
<keyword evidence="3 4" id="KW-0443">Lipid metabolism</keyword>
<keyword evidence="2 4" id="KW-0442">Lipid degradation</keyword>
<keyword evidence="1 4" id="KW-0378">Hydrolase</keyword>
<feature type="active site" description="Nucleophile" evidence="4">
    <location>
        <position position="40"/>
    </location>
</feature>
<feature type="domain" description="PNPLA" evidence="5">
    <location>
        <begin position="7"/>
        <end position="167"/>
    </location>
</feature>
<dbReference type="PANTHER" id="PTHR14226">
    <property type="entry name" value="NEUROPATHY TARGET ESTERASE/SWISS CHEESE D.MELANOGASTER"/>
    <property type="match status" value="1"/>
</dbReference>
<dbReference type="GO" id="GO:0006508">
    <property type="term" value="P:proteolysis"/>
    <property type="evidence" value="ECO:0007669"/>
    <property type="project" value="UniProtKB-KW"/>
</dbReference>
<dbReference type="GO" id="GO:0016042">
    <property type="term" value="P:lipid catabolic process"/>
    <property type="evidence" value="ECO:0007669"/>
    <property type="project" value="UniProtKB-UniRule"/>
</dbReference>
<evidence type="ECO:0000256" key="2">
    <source>
        <dbReference type="ARBA" id="ARBA00022963"/>
    </source>
</evidence>
<dbReference type="SUPFAM" id="SSF52151">
    <property type="entry name" value="FabD/lysophospholipase-like"/>
    <property type="match status" value="1"/>
</dbReference>
<dbReference type="InterPro" id="IPR002641">
    <property type="entry name" value="PNPLA_dom"/>
</dbReference>
<evidence type="ECO:0000256" key="1">
    <source>
        <dbReference type="ARBA" id="ARBA00022801"/>
    </source>
</evidence>
<comment type="caution">
    <text evidence="4">Lacks conserved residue(s) required for the propagation of feature annotation.</text>
</comment>
<comment type="caution">
    <text evidence="6">The sequence shown here is derived from an EMBL/GenBank/DDBJ whole genome shotgun (WGS) entry which is preliminary data.</text>
</comment>
<dbReference type="Pfam" id="PF01734">
    <property type="entry name" value="Patatin"/>
    <property type="match status" value="1"/>
</dbReference>
<reference evidence="6 7" key="1">
    <citation type="submission" date="2014-02" db="EMBL/GenBank/DDBJ databases">
        <title>Vibrio fortis Dalian14 Genome Sequencing.</title>
        <authorList>
            <person name="Wang Y."/>
            <person name="Song L."/>
            <person name="Liu G."/>
            <person name="Ding J."/>
        </authorList>
    </citation>
    <scope>NUCLEOTIDE SEQUENCE [LARGE SCALE GENOMIC DNA]</scope>
    <source>
        <strain evidence="6 7">Dalian14</strain>
    </source>
</reference>
<dbReference type="PROSITE" id="PS51635">
    <property type="entry name" value="PNPLA"/>
    <property type="match status" value="1"/>
</dbReference>